<dbReference type="InterPro" id="IPR014001">
    <property type="entry name" value="Helicase_ATP-bd"/>
</dbReference>
<dbReference type="InterPro" id="IPR001650">
    <property type="entry name" value="Helicase_C-like"/>
</dbReference>
<dbReference type="PANTHER" id="PTHR18934">
    <property type="entry name" value="ATP-DEPENDENT RNA HELICASE"/>
    <property type="match status" value="1"/>
</dbReference>
<dbReference type="Gene3D" id="3.40.50.1010">
    <property type="entry name" value="5'-nuclease"/>
    <property type="match status" value="1"/>
</dbReference>
<dbReference type="Pfam" id="PF00271">
    <property type="entry name" value="Helicase_C"/>
    <property type="match status" value="1"/>
</dbReference>
<evidence type="ECO:0000259" key="5">
    <source>
        <dbReference type="PROSITE" id="PS51194"/>
    </source>
</evidence>
<dbReference type="Pfam" id="PF00270">
    <property type="entry name" value="DEAD"/>
    <property type="match status" value="1"/>
</dbReference>
<dbReference type="InterPro" id="IPR027417">
    <property type="entry name" value="P-loop_NTPase"/>
</dbReference>
<gene>
    <name evidence="6" type="ORF">ALAG00032_LOCUS8280</name>
</gene>
<dbReference type="InterPro" id="IPR011545">
    <property type="entry name" value="DEAD/DEAH_box_helicase_dom"/>
</dbReference>
<dbReference type="PROSITE" id="PS51194">
    <property type="entry name" value="HELICASE_CTER"/>
    <property type="match status" value="1"/>
</dbReference>
<keyword evidence="2" id="KW-0067">ATP-binding</keyword>
<dbReference type="GO" id="GO:0004386">
    <property type="term" value="F:helicase activity"/>
    <property type="evidence" value="ECO:0007669"/>
    <property type="project" value="TreeGrafter"/>
</dbReference>
<evidence type="ECO:0000313" key="6">
    <source>
        <dbReference type="EMBL" id="CAE0367523.1"/>
    </source>
</evidence>
<dbReference type="PANTHER" id="PTHR18934:SF145">
    <property type="entry name" value="ATP-DEPENDENT RNA HELICASE DHX57-RELATED"/>
    <property type="match status" value="1"/>
</dbReference>
<feature type="domain" description="Helicase C-terminal" evidence="5">
    <location>
        <begin position="739"/>
        <end position="915"/>
    </location>
</feature>
<dbReference type="GO" id="GO:0003723">
    <property type="term" value="F:RNA binding"/>
    <property type="evidence" value="ECO:0007669"/>
    <property type="project" value="TreeGrafter"/>
</dbReference>
<dbReference type="SMART" id="SM00490">
    <property type="entry name" value="HELICc"/>
    <property type="match status" value="1"/>
</dbReference>
<feature type="compositionally biased region" description="Acidic residues" evidence="3">
    <location>
        <begin position="479"/>
        <end position="489"/>
    </location>
</feature>
<organism evidence="6">
    <name type="scientific">Aureoumbra lagunensis</name>
    <dbReference type="NCBI Taxonomy" id="44058"/>
    <lineage>
        <taxon>Eukaryota</taxon>
        <taxon>Sar</taxon>
        <taxon>Stramenopiles</taxon>
        <taxon>Ochrophyta</taxon>
        <taxon>Pelagophyceae</taxon>
        <taxon>Pelagomonadales</taxon>
        <taxon>Aureoumbra</taxon>
    </lineage>
</organism>
<proteinExistence type="predicted"/>
<dbReference type="SUPFAM" id="SSF88723">
    <property type="entry name" value="PIN domain-like"/>
    <property type="match status" value="1"/>
</dbReference>
<sequence length="1226" mass="139468">MGVKKLYNYLLRNRGGAPEKKTIDIGSEIGIDGSGLAHYLVKDDRNDLGGDYMRLEALVQMTLKDLIEEQKLKVTVYKDGKLRRSVKTRTMNQRLIERKNEWFALEEWANKDSFFSSSPTKKESTQQEENDIIPYSDGVASCQFPRPVLLMSVFYAAVVKYKDTLCDEEEEQSRLEIIECEEEADVILAKSAKYVLAEDSDFLVFKNCKYIPLHELEKLCNGEPVCIWTRRNTSRELHLPDEQRFIEFALLLGNDYVHRDDILKYLRQENITELEKIIKSPNLILEWLREHPNFCLSNDIPGVAFCRALYELESIDHFPFDQSSLLPINFEEKIFSPRDGSPTILPPDENDQDMNDLGLTRAGEFVLKTVHERLFLQTDIENKFDDSFLIKLLASADFQSEYASALAASLKILPHPMTKHRTLPLKPATFADVIAFFRYQKCIQIGFNRRDMNNIHFSALFDGPSFHAALEQQRSVLRDDDDDDDEEQNLEWKDEKDSEENRIVKNATVLPIDAHQDKILEHVARNRVTIIIGETGSGKSSRLPVMLLNANKKNRMFVSQPRRIAAKSLCERVRSQVSNGHEIGLRLGHGERDEYKETRVWFCTTGYLVRLIASSPQVLRRHTHLIIDEVHERSVDAEVICLLARRLIHSHPNLRLIVMSATLCTELLADYFCTVEPHVFVGARRFTNEIFYADDLVQRIGGFPRSVHALAQKLIRNTEPIERKNNKVTNSISAVQNDMVVALIDRIGNGDSSILVFVSGMSDIVELSDRILQLNPIIPRKQSRKFITLPIHSDVPYEEQARIFEKNTDAMTVRIILATNVAESSLTIPDLDFIIDLGVAKSIQYNADSHRQLLETTWISKSSATQRAGRTGRVRPGKVFRLYAYDRYLALPDHDISEIQRTPLDSIILHFYSMLEFSEELNDSVSSLLAETLEPPKKYAVAQAFNSLFTDGLLNKPSDEGIPTAMGTFVSTLGVDLSLGRLVGIGAQIGILDDAITLAAILSQSQSPWRIASPLVHNDPNEYNAIATTTFASRLYFDGGIRSEPIAIMRLLEKYAMIPNDKKRHFIHSNGLAASRLHQLVTHCHHLKMRVQAALNLQNGDDENLFLSKIQKKSNSYDIITDKRRLNRLRLLLTWTARDSIFKLDNIISSGTISEHNSTLCCKVQGPLLTPQHIDSLCVPVPITISGGMRTQYRANDVRPYLCHELAGGNYDHSNRAESKKKKKMH</sequence>
<dbReference type="Gene3D" id="1.20.120.1080">
    <property type="match status" value="1"/>
</dbReference>
<evidence type="ECO:0000259" key="4">
    <source>
        <dbReference type="PROSITE" id="PS51192"/>
    </source>
</evidence>
<evidence type="ECO:0000256" key="2">
    <source>
        <dbReference type="ARBA" id="ARBA00022840"/>
    </source>
</evidence>
<dbReference type="AlphaFoldDB" id="A0A7S3JYC1"/>
<dbReference type="Gene3D" id="3.40.50.300">
    <property type="entry name" value="P-loop containing nucleotide triphosphate hydrolases"/>
    <property type="match status" value="2"/>
</dbReference>
<keyword evidence="1" id="KW-0547">Nucleotide-binding</keyword>
<dbReference type="GO" id="GO:0005524">
    <property type="term" value="F:ATP binding"/>
    <property type="evidence" value="ECO:0007669"/>
    <property type="project" value="UniProtKB-KW"/>
</dbReference>
<feature type="domain" description="Helicase ATP-binding" evidence="4">
    <location>
        <begin position="520"/>
        <end position="681"/>
    </location>
</feature>
<dbReference type="InterPro" id="IPR029060">
    <property type="entry name" value="PIN-like_dom_sf"/>
</dbReference>
<reference evidence="6" key="1">
    <citation type="submission" date="2021-01" db="EMBL/GenBank/DDBJ databases">
        <authorList>
            <person name="Corre E."/>
            <person name="Pelletier E."/>
            <person name="Niang G."/>
            <person name="Scheremetjew M."/>
            <person name="Finn R."/>
            <person name="Kale V."/>
            <person name="Holt S."/>
            <person name="Cochrane G."/>
            <person name="Meng A."/>
            <person name="Brown T."/>
            <person name="Cohen L."/>
        </authorList>
    </citation>
    <scope>NUCLEOTIDE SEQUENCE</scope>
    <source>
        <strain evidence="6">CCMP1510</strain>
    </source>
</reference>
<dbReference type="PROSITE" id="PS51192">
    <property type="entry name" value="HELICASE_ATP_BIND_1"/>
    <property type="match status" value="1"/>
</dbReference>
<dbReference type="CDD" id="cd17917">
    <property type="entry name" value="DEXHc_RHA-like"/>
    <property type="match status" value="1"/>
</dbReference>
<feature type="region of interest" description="Disordered" evidence="3">
    <location>
        <begin position="476"/>
        <end position="498"/>
    </location>
</feature>
<protein>
    <submittedName>
        <fullName evidence="6">Uncharacterized protein</fullName>
    </submittedName>
</protein>
<evidence type="ECO:0000256" key="1">
    <source>
        <dbReference type="ARBA" id="ARBA00022741"/>
    </source>
</evidence>
<dbReference type="EMBL" id="HBIJ01012160">
    <property type="protein sequence ID" value="CAE0367523.1"/>
    <property type="molecule type" value="Transcribed_RNA"/>
</dbReference>
<dbReference type="SUPFAM" id="SSF52540">
    <property type="entry name" value="P-loop containing nucleoside triphosphate hydrolases"/>
    <property type="match status" value="1"/>
</dbReference>
<evidence type="ECO:0000256" key="3">
    <source>
        <dbReference type="SAM" id="MobiDB-lite"/>
    </source>
</evidence>
<dbReference type="SMART" id="SM00487">
    <property type="entry name" value="DEXDc"/>
    <property type="match status" value="1"/>
</dbReference>
<dbReference type="CDD" id="cd18791">
    <property type="entry name" value="SF2_C_RHA"/>
    <property type="match status" value="1"/>
</dbReference>
<name>A0A7S3JYC1_9STRA</name>
<accession>A0A7S3JYC1</accession>